<dbReference type="AlphaFoldDB" id="A0A3Q3E160"/>
<dbReference type="PANTHER" id="PTHR14389:SF3">
    <property type="entry name" value="PROTEIN FAM111A-LIKE"/>
    <property type="match status" value="1"/>
</dbReference>
<keyword evidence="3" id="KW-1185">Reference proteome</keyword>
<dbReference type="Pfam" id="PF13365">
    <property type="entry name" value="Trypsin_2"/>
    <property type="match status" value="1"/>
</dbReference>
<evidence type="ECO:0000256" key="1">
    <source>
        <dbReference type="SAM" id="MobiDB-lite"/>
    </source>
</evidence>
<dbReference type="InterPro" id="IPR009003">
    <property type="entry name" value="Peptidase_S1_PA"/>
</dbReference>
<dbReference type="GeneTree" id="ENSGT00390000005182"/>
<dbReference type="GO" id="GO:0000785">
    <property type="term" value="C:chromatin"/>
    <property type="evidence" value="ECO:0007669"/>
    <property type="project" value="TreeGrafter"/>
</dbReference>
<dbReference type="GO" id="GO:0005634">
    <property type="term" value="C:nucleus"/>
    <property type="evidence" value="ECO:0007669"/>
    <property type="project" value="TreeGrafter"/>
</dbReference>
<dbReference type="OrthoDB" id="10025068at2759"/>
<dbReference type="GO" id="GO:0006260">
    <property type="term" value="P:DNA replication"/>
    <property type="evidence" value="ECO:0007669"/>
    <property type="project" value="TreeGrafter"/>
</dbReference>
<dbReference type="Proteomes" id="UP000261660">
    <property type="component" value="Unplaced"/>
</dbReference>
<feature type="region of interest" description="Disordered" evidence="1">
    <location>
        <begin position="248"/>
        <end position="313"/>
    </location>
</feature>
<reference evidence="2" key="1">
    <citation type="submission" date="2025-08" db="UniProtKB">
        <authorList>
            <consortium name="Ensembl"/>
        </authorList>
    </citation>
    <scope>IDENTIFICATION</scope>
</reference>
<organism evidence="2 3">
    <name type="scientific">Labrus bergylta</name>
    <name type="common">ballan wrasse</name>
    <dbReference type="NCBI Taxonomy" id="56723"/>
    <lineage>
        <taxon>Eukaryota</taxon>
        <taxon>Metazoa</taxon>
        <taxon>Chordata</taxon>
        <taxon>Craniata</taxon>
        <taxon>Vertebrata</taxon>
        <taxon>Euteleostomi</taxon>
        <taxon>Actinopterygii</taxon>
        <taxon>Neopterygii</taxon>
        <taxon>Teleostei</taxon>
        <taxon>Neoteleostei</taxon>
        <taxon>Acanthomorphata</taxon>
        <taxon>Eupercaria</taxon>
        <taxon>Labriformes</taxon>
        <taxon>Labridae</taxon>
        <taxon>Labrus</taxon>
    </lineage>
</organism>
<dbReference type="InParanoid" id="A0A3Q3E160"/>
<dbReference type="InterPro" id="IPR043504">
    <property type="entry name" value="Peptidase_S1_PA_chymotrypsin"/>
</dbReference>
<evidence type="ECO:0000313" key="3">
    <source>
        <dbReference type="Proteomes" id="UP000261660"/>
    </source>
</evidence>
<proteinExistence type="predicted"/>
<feature type="compositionally biased region" description="Polar residues" evidence="1">
    <location>
        <begin position="40"/>
        <end position="49"/>
    </location>
</feature>
<dbReference type="STRING" id="56723.ENSLBEP00000000985"/>
<sequence>MQSENMSKKGSKIQPRKSGPMDKYVKPCGKPETSPGCASPLTQRPLSTPKQDEELHATHSFEWVGSDKNPTNLTCGKTGTIEDSLKKSAQFRVLAKKNTNRELVIVRDGRAISSHFPCSFIKNERLTVKYIKAADKHSQLPRNRASAIRQGQVPSDKLVVFHVVTKGGENVARMMKNEELKIKFEEITVYGLKGEKVKEALKRGGRLLKKAFQTNCALIDKNTEVRTEMHNLVDDLDGKTVKIKMISKCTQPESQPESLEDADVLQSESQKSDSEIQVENQDPQQQSTTNQSVTDNISKGNSKQNGIRQTEKIPNLENLKSHLSFQVKQRVKGMKTGLSKRSNIQNLFRVEYGKSAETCREVKTMKKLMALSDSVCAVRINGKPSGSGFLLFDKFVLTNGHVIKNIYNESTKQLSESMTVHFSFESLDQWDSGAKVEEVTAWEYYCDNSGHMNDWALLRISSDQKLPRCLLKHFGFLPSGGGICIIGHPNDGVKKIDPCWIIPTDNRKQVVQNHCNRNLDGVLPDSKQYFKDQEYINFITNNFFESVSQSVNGLKQVLTYKSCFYFGSSGSPVFDEHCNVVAMHSAGYEYGNRRGERSSVIEFGYPLSLILEHIIIQMVENARFDVLKKYLACNYSQHQNMMSNLKKLVESRNLTSFQKAFNNLVHTNEERLKMFFGLLLQREEPVPMDTL</sequence>
<dbReference type="Gene3D" id="2.40.10.10">
    <property type="entry name" value="Trypsin-like serine proteases"/>
    <property type="match status" value="2"/>
</dbReference>
<feature type="region of interest" description="Disordered" evidence="1">
    <location>
        <begin position="1"/>
        <end position="53"/>
    </location>
</feature>
<reference evidence="2" key="2">
    <citation type="submission" date="2025-09" db="UniProtKB">
        <authorList>
            <consortium name="Ensembl"/>
        </authorList>
    </citation>
    <scope>IDENTIFICATION</scope>
</reference>
<evidence type="ECO:0000313" key="2">
    <source>
        <dbReference type="Ensembl" id="ENSLBEP00000000985.1"/>
    </source>
</evidence>
<feature type="compositionally biased region" description="Polar residues" evidence="1">
    <location>
        <begin position="275"/>
        <end position="308"/>
    </location>
</feature>
<dbReference type="PANTHER" id="PTHR14389">
    <property type="entry name" value="SI:CH1073-475A24.1"/>
    <property type="match status" value="1"/>
</dbReference>
<accession>A0A3Q3E160</accession>
<dbReference type="Ensembl" id="ENSLBET00000001056.1">
    <property type="protein sequence ID" value="ENSLBEP00000000985.1"/>
    <property type="gene ID" value="ENSLBEG00000000790.1"/>
</dbReference>
<name>A0A3Q3E160_9LABR</name>
<dbReference type="SUPFAM" id="SSF50494">
    <property type="entry name" value="Trypsin-like serine proteases"/>
    <property type="match status" value="1"/>
</dbReference>
<protein>
    <submittedName>
        <fullName evidence="2">Protein FAM111A-like</fullName>
    </submittedName>
</protein>
<feature type="compositionally biased region" description="Polar residues" evidence="1">
    <location>
        <begin position="248"/>
        <end position="257"/>
    </location>
</feature>